<organism evidence="2 3">
    <name type="scientific">Iamia majanohamensis</name>
    <dbReference type="NCBI Taxonomy" id="467976"/>
    <lineage>
        <taxon>Bacteria</taxon>
        <taxon>Bacillati</taxon>
        <taxon>Actinomycetota</taxon>
        <taxon>Acidimicrobiia</taxon>
        <taxon>Acidimicrobiales</taxon>
        <taxon>Iamiaceae</taxon>
        <taxon>Iamia</taxon>
    </lineage>
</organism>
<protein>
    <submittedName>
        <fullName evidence="2">Uncharacterized protein</fullName>
    </submittedName>
</protein>
<dbReference type="AlphaFoldDB" id="A0AAE9Y4G6"/>
<name>A0AAE9Y4G6_9ACTN</name>
<dbReference type="RefSeq" id="WP_272735466.1">
    <property type="nucleotide sequence ID" value="NZ_CP116942.1"/>
</dbReference>
<accession>A0AAE9Y4G6</accession>
<reference evidence="2" key="1">
    <citation type="submission" date="2023-01" db="EMBL/GenBank/DDBJ databases">
        <title>The diversity of Class Acidimicrobiia in South China Sea sediment environments and the proposal of Iamia marina sp. nov., a novel species of the genus Iamia.</title>
        <authorList>
            <person name="He Y."/>
            <person name="Tian X."/>
        </authorList>
    </citation>
    <scope>NUCLEOTIDE SEQUENCE</scope>
    <source>
        <strain evidence="2">DSM 19957</strain>
    </source>
</reference>
<evidence type="ECO:0000256" key="1">
    <source>
        <dbReference type="SAM" id="SignalP"/>
    </source>
</evidence>
<dbReference type="KEGG" id="ima:PO878_15665"/>
<dbReference type="EMBL" id="CP116942">
    <property type="protein sequence ID" value="WCO65940.1"/>
    <property type="molecule type" value="Genomic_DNA"/>
</dbReference>
<feature type="chain" id="PRO_5042184946" evidence="1">
    <location>
        <begin position="22"/>
        <end position="112"/>
    </location>
</feature>
<evidence type="ECO:0000313" key="3">
    <source>
        <dbReference type="Proteomes" id="UP001216390"/>
    </source>
</evidence>
<evidence type="ECO:0000313" key="2">
    <source>
        <dbReference type="EMBL" id="WCO65940.1"/>
    </source>
</evidence>
<dbReference type="PROSITE" id="PS51257">
    <property type="entry name" value="PROKAR_LIPOPROTEIN"/>
    <property type="match status" value="1"/>
</dbReference>
<keyword evidence="3" id="KW-1185">Reference proteome</keyword>
<sequence>MHPARRLAATVALGAALVAGAACGGGGDDPVSRDELTTELRNDAGVTEAQASCMADDLFERLDQDDIDAIAGYTGDTDDEVSDEAVAALTDAITTCVATDDDGSDADQPDGG</sequence>
<proteinExistence type="predicted"/>
<feature type="signal peptide" evidence="1">
    <location>
        <begin position="1"/>
        <end position="21"/>
    </location>
</feature>
<gene>
    <name evidence="2" type="ORF">PO878_15665</name>
</gene>
<dbReference type="Proteomes" id="UP001216390">
    <property type="component" value="Chromosome"/>
</dbReference>
<keyword evidence="1" id="KW-0732">Signal</keyword>